<gene>
    <name evidence="2" type="ORF">HMPREF1577_01236</name>
</gene>
<dbReference type="AlphaFoldDB" id="T2PLG7"/>
<comment type="caution">
    <text evidence="2">The sequence shown here is derived from an EMBL/GenBank/DDBJ whole genome shotgun (WGS) entry which is preliminary data.</text>
</comment>
<dbReference type="EMBL" id="ATJN01000096">
    <property type="protein sequence ID" value="EPI50649.1"/>
    <property type="molecule type" value="Genomic_DNA"/>
</dbReference>
<proteinExistence type="predicted"/>
<evidence type="ECO:0000256" key="1">
    <source>
        <dbReference type="SAM" id="SignalP"/>
    </source>
</evidence>
<feature type="signal peptide" evidence="1">
    <location>
        <begin position="1"/>
        <end position="22"/>
    </location>
</feature>
<organism evidence="2 3">
    <name type="scientific">Gardnerella pickettii JCP8017A</name>
    <dbReference type="NCBI Taxonomy" id="1261062"/>
    <lineage>
        <taxon>Bacteria</taxon>
        <taxon>Bacillati</taxon>
        <taxon>Actinomycetota</taxon>
        <taxon>Actinomycetes</taxon>
        <taxon>Bifidobacteriales</taxon>
        <taxon>Bifidobacteriaceae</taxon>
        <taxon>Gardnerella</taxon>
        <taxon>Gardnerella pickettii</taxon>
    </lineage>
</organism>
<dbReference type="RefSeq" id="WP_020758232.1">
    <property type="nucleotide sequence ID" value="NZ_KE347798.1"/>
</dbReference>
<protein>
    <submittedName>
        <fullName evidence="2">Uncharacterized protein</fullName>
    </submittedName>
</protein>
<reference evidence="2 3" key="1">
    <citation type="submission" date="2013-06" db="EMBL/GenBank/DDBJ databases">
        <authorList>
            <person name="Weinstock G."/>
            <person name="Sodergren E."/>
            <person name="Lobos E.A."/>
            <person name="Fulton L."/>
            <person name="Fulton R."/>
            <person name="Courtney L."/>
            <person name="Fronick C."/>
            <person name="O'Laughlin M."/>
            <person name="Godfrey J."/>
            <person name="Wilson R.M."/>
            <person name="Miner T."/>
            <person name="Farmer C."/>
            <person name="Delehaunty K."/>
            <person name="Cordes M."/>
            <person name="Minx P."/>
            <person name="Tomlinson C."/>
            <person name="Chen J."/>
            <person name="Wollam A."/>
            <person name="Pepin K.H."/>
            <person name="Bhonagiri V."/>
            <person name="Zhang X."/>
            <person name="Warren W."/>
            <person name="Mitreva M."/>
            <person name="Mardis E.R."/>
            <person name="Wilson R.K."/>
        </authorList>
    </citation>
    <scope>NUCLEOTIDE SEQUENCE [LARGE SCALE GENOMIC DNA]</scope>
    <source>
        <strain evidence="2 3">JCP8017A</strain>
    </source>
</reference>
<evidence type="ECO:0000313" key="3">
    <source>
        <dbReference type="Proteomes" id="UP000015779"/>
    </source>
</evidence>
<sequence length="187" mass="20319">MMRKTMKMSAVMIASISLVLCSAEVSSANTLTERGNFTYAAGGLSSTTTMTDADLDALIRAFESVPADLQYANPRTTSNYETRLNAALHGLTFKSLMRRNRVSIGHYAPMVNWVGCALAIASFVFQYGVPIAKALGWLKRAKQIYGTVSAIWKAFKRGELLAHLGSDGAKFLESILGIEPVTRNCLS</sequence>
<feature type="chain" id="PRO_5039712089" evidence="1">
    <location>
        <begin position="23"/>
        <end position="187"/>
    </location>
</feature>
<dbReference type="Proteomes" id="UP000015779">
    <property type="component" value="Unassembled WGS sequence"/>
</dbReference>
<accession>T2PLG7</accession>
<evidence type="ECO:0000313" key="2">
    <source>
        <dbReference type="EMBL" id="EPI50649.1"/>
    </source>
</evidence>
<name>T2PLG7_9BIFI</name>
<keyword evidence="1" id="KW-0732">Signal</keyword>
<dbReference type="PATRIC" id="fig|1261062.4.peg.1111"/>
<dbReference type="HOGENOM" id="CLU_1452490_0_0_11"/>